<dbReference type="PANTHER" id="PTHR43046:SF16">
    <property type="entry name" value="ADP-RIBOSE PYROPHOSPHATASE YJHB-RELATED"/>
    <property type="match status" value="1"/>
</dbReference>
<feature type="region of interest" description="Disordered" evidence="3">
    <location>
        <begin position="323"/>
        <end position="353"/>
    </location>
</feature>
<evidence type="ECO:0000313" key="5">
    <source>
        <dbReference type="EMBL" id="QNP67111.1"/>
    </source>
</evidence>
<reference evidence="5 6" key="1">
    <citation type="submission" date="2020-08" db="EMBL/GenBank/DDBJ databases">
        <title>A novel species.</title>
        <authorList>
            <person name="Gao J."/>
        </authorList>
    </citation>
    <scope>NUCLEOTIDE SEQUENCE [LARGE SCALE GENOMIC DNA]</scope>
    <source>
        <strain evidence="5 6">CRPJ-33</strain>
    </source>
</reference>
<dbReference type="CDD" id="cd04683">
    <property type="entry name" value="NUDIX_Hydrolase"/>
    <property type="match status" value="1"/>
</dbReference>
<dbReference type="GO" id="GO:0016787">
    <property type="term" value="F:hydrolase activity"/>
    <property type="evidence" value="ECO:0007669"/>
    <property type="project" value="UniProtKB-KW"/>
</dbReference>
<sequence length="353" mass="37392">MVSLLVLVRPIVAASTPGTEQAAGSRHRRRTYLRCPRLRGGRAGPASAFRPPPLDAVSWQDTVRSTERARARTGFAARTLSERRVFDRRAVVVDRAQRQLCTERQLSTVCTGGRHAPSAAPTGTPPRHASPRCASRASGARCPAAPRGAGGAVSSVERHRVPLDVHLLAVRAGDTGREVLLSRRAGDVYASGMWHAPSGHVDGAHEDVVAAAVRETAEETGLVVAGGDLCAAVTVHHRGPSGRARVGFFFEVTRWTGTPRVREPHVCDAMGWFPLDALPEPMVAYCRAGIDAYRAGGGVALHFMEPGDPVAHDPALDRLRVLPSAAPGTGWSSGPPPSSARSLVPHPQGDLSP</sequence>
<dbReference type="InterPro" id="IPR015797">
    <property type="entry name" value="NUDIX_hydrolase-like_dom_sf"/>
</dbReference>
<keyword evidence="6" id="KW-1185">Reference proteome</keyword>
<keyword evidence="2" id="KW-0378">Hydrolase</keyword>
<dbReference type="Proteomes" id="UP000516230">
    <property type="component" value="Chromosome"/>
</dbReference>
<feature type="region of interest" description="Disordered" evidence="3">
    <location>
        <begin position="111"/>
        <end position="156"/>
    </location>
</feature>
<evidence type="ECO:0000256" key="3">
    <source>
        <dbReference type="SAM" id="MobiDB-lite"/>
    </source>
</evidence>
<dbReference type="PROSITE" id="PS51462">
    <property type="entry name" value="NUDIX"/>
    <property type="match status" value="1"/>
</dbReference>
<evidence type="ECO:0000256" key="2">
    <source>
        <dbReference type="ARBA" id="ARBA00022801"/>
    </source>
</evidence>
<evidence type="ECO:0000259" key="4">
    <source>
        <dbReference type="PROSITE" id="PS51462"/>
    </source>
</evidence>
<protein>
    <submittedName>
        <fullName evidence="5">NUDIX domain-containing protein</fullName>
    </submittedName>
</protein>
<proteinExistence type="predicted"/>
<comment type="cofactor">
    <cofactor evidence="1">
        <name>Mg(2+)</name>
        <dbReference type="ChEBI" id="CHEBI:18420"/>
    </cofactor>
</comment>
<accession>A0A7H0I2U5</accession>
<dbReference type="EMBL" id="CP060825">
    <property type="protein sequence ID" value="QNP67111.1"/>
    <property type="molecule type" value="Genomic_DNA"/>
</dbReference>
<feature type="domain" description="Nudix hydrolase" evidence="4">
    <location>
        <begin position="160"/>
        <end position="299"/>
    </location>
</feature>
<dbReference type="AlphaFoldDB" id="A0A7H0I2U5"/>
<dbReference type="PANTHER" id="PTHR43046">
    <property type="entry name" value="GDP-MANNOSE MANNOSYL HYDROLASE"/>
    <property type="match status" value="1"/>
</dbReference>
<dbReference type="SUPFAM" id="SSF55811">
    <property type="entry name" value="Nudix"/>
    <property type="match status" value="1"/>
</dbReference>
<evidence type="ECO:0000313" key="6">
    <source>
        <dbReference type="Proteomes" id="UP000516230"/>
    </source>
</evidence>
<dbReference type="InterPro" id="IPR000086">
    <property type="entry name" value="NUDIX_hydrolase_dom"/>
</dbReference>
<dbReference type="Pfam" id="PF00293">
    <property type="entry name" value="NUDIX"/>
    <property type="match status" value="1"/>
</dbReference>
<organism evidence="5 6">
    <name type="scientific">Streptomyces genisteinicus</name>
    <dbReference type="NCBI Taxonomy" id="2768068"/>
    <lineage>
        <taxon>Bacteria</taxon>
        <taxon>Bacillati</taxon>
        <taxon>Actinomycetota</taxon>
        <taxon>Actinomycetes</taxon>
        <taxon>Kitasatosporales</taxon>
        <taxon>Streptomycetaceae</taxon>
        <taxon>Streptomyces</taxon>
    </lineage>
</organism>
<dbReference type="Gene3D" id="3.90.79.10">
    <property type="entry name" value="Nucleoside Triphosphate Pyrophosphohydrolase"/>
    <property type="match status" value="1"/>
</dbReference>
<dbReference type="KEGG" id="sgj:IAG43_32270"/>
<feature type="compositionally biased region" description="Low complexity" evidence="3">
    <location>
        <begin position="323"/>
        <end position="333"/>
    </location>
</feature>
<gene>
    <name evidence="5" type="ORF">IAG43_32270</name>
</gene>
<evidence type="ECO:0000256" key="1">
    <source>
        <dbReference type="ARBA" id="ARBA00001946"/>
    </source>
</evidence>
<feature type="compositionally biased region" description="Low complexity" evidence="3">
    <location>
        <begin position="131"/>
        <end position="147"/>
    </location>
</feature>
<name>A0A7H0I2U5_9ACTN</name>